<evidence type="ECO:0000259" key="11">
    <source>
        <dbReference type="PROSITE" id="PS50001"/>
    </source>
</evidence>
<keyword evidence="4" id="KW-0378">Hydrolase</keyword>
<keyword evidence="3" id="KW-0597">Phosphoprotein</keyword>
<evidence type="ECO:0000256" key="1">
    <source>
        <dbReference type="ARBA" id="ARBA00004246"/>
    </source>
</evidence>
<dbReference type="PROSITE" id="PS51182">
    <property type="entry name" value="C2_TENSIN"/>
    <property type="match status" value="1"/>
</dbReference>
<dbReference type="SMART" id="SM00252">
    <property type="entry name" value="SH2"/>
    <property type="match status" value="1"/>
</dbReference>
<dbReference type="SMART" id="SM01326">
    <property type="entry name" value="PTEN_C2"/>
    <property type="match status" value="1"/>
</dbReference>
<evidence type="ECO:0000313" key="16">
    <source>
        <dbReference type="RefSeq" id="XP_008282289.1"/>
    </source>
</evidence>
<dbReference type="PANTHER" id="PTHR45734:SF5">
    <property type="entry name" value="TENSIN-3"/>
    <property type="match status" value="1"/>
</dbReference>
<evidence type="ECO:0000256" key="4">
    <source>
        <dbReference type="ARBA" id="ARBA00022801"/>
    </source>
</evidence>
<dbReference type="STRING" id="144197.ENSSPAP00000007074"/>
<dbReference type="InterPro" id="IPR014020">
    <property type="entry name" value="Tensin_C2-dom"/>
</dbReference>
<dbReference type="GO" id="GO:0005925">
    <property type="term" value="C:focal adhesion"/>
    <property type="evidence" value="ECO:0007669"/>
    <property type="project" value="UniProtKB-SubCell"/>
</dbReference>
<feature type="domain" description="SH2" evidence="11">
    <location>
        <begin position="984"/>
        <end position="1094"/>
    </location>
</feature>
<gene>
    <name evidence="14" type="primary">TNS3</name>
    <name evidence="16" type="synonym">LOC103358916</name>
</gene>
<dbReference type="Gene3D" id="3.30.505.10">
    <property type="entry name" value="SH2 domain"/>
    <property type="match status" value="1"/>
</dbReference>
<reference evidence="14" key="1">
    <citation type="submission" date="2023-09" db="UniProtKB">
        <authorList>
            <consortium name="Ensembl"/>
        </authorList>
    </citation>
    <scope>IDENTIFICATION</scope>
</reference>
<dbReference type="GeneTree" id="ENSGT00940000156328"/>
<dbReference type="InterPro" id="IPR013625">
    <property type="entry name" value="PTB"/>
</dbReference>
<dbReference type="InterPro" id="IPR029021">
    <property type="entry name" value="Prot-tyrosine_phosphatase-like"/>
</dbReference>
<feature type="domain" description="C2 tensin-type" evidence="13">
    <location>
        <begin position="175"/>
        <end position="301"/>
    </location>
</feature>
<dbReference type="PROSITE" id="PS01179">
    <property type="entry name" value="PID"/>
    <property type="match status" value="1"/>
</dbReference>
<dbReference type="CDD" id="cd01213">
    <property type="entry name" value="PTB_tensin"/>
    <property type="match status" value="1"/>
</dbReference>
<dbReference type="Gene3D" id="2.30.29.30">
    <property type="entry name" value="Pleckstrin-homology domain (PH domain)/Phosphotyrosine-binding domain (PTB)"/>
    <property type="match status" value="1"/>
</dbReference>
<dbReference type="Gene3D" id="2.60.40.1110">
    <property type="match status" value="1"/>
</dbReference>
<dbReference type="SUPFAM" id="SSF55550">
    <property type="entry name" value="SH2 domain"/>
    <property type="match status" value="1"/>
</dbReference>
<dbReference type="Gene3D" id="3.90.190.10">
    <property type="entry name" value="Protein tyrosine phosphatase superfamily"/>
    <property type="match status" value="1"/>
</dbReference>
<dbReference type="InterPro" id="IPR035892">
    <property type="entry name" value="C2_domain_sf"/>
</dbReference>
<dbReference type="InterPro" id="IPR033929">
    <property type="entry name" value="Tensin_PTB"/>
</dbReference>
<comment type="similarity">
    <text evidence="2">Belongs to the PTEN phosphatase protein family.</text>
</comment>
<dbReference type="Pfam" id="PF08416">
    <property type="entry name" value="PTB"/>
    <property type="match status" value="1"/>
</dbReference>
<dbReference type="InterPro" id="IPR051484">
    <property type="entry name" value="Tensin_PTEN_phosphatase"/>
</dbReference>
<organism evidence="14">
    <name type="scientific">Stegastes partitus</name>
    <name type="common">bicolor damselfish</name>
    <dbReference type="NCBI Taxonomy" id="144197"/>
    <lineage>
        <taxon>Eukaryota</taxon>
        <taxon>Metazoa</taxon>
        <taxon>Chordata</taxon>
        <taxon>Craniata</taxon>
        <taxon>Vertebrata</taxon>
        <taxon>Euteleostomi</taxon>
        <taxon>Actinopterygii</taxon>
        <taxon>Neopterygii</taxon>
        <taxon>Teleostei</taxon>
        <taxon>Neoteleostei</taxon>
        <taxon>Acanthomorphata</taxon>
        <taxon>Ovalentaria</taxon>
        <taxon>Pomacentridae</taxon>
        <taxon>Stegastes</taxon>
    </lineage>
</organism>
<dbReference type="SUPFAM" id="SSF52799">
    <property type="entry name" value="(Phosphotyrosine protein) phosphatases II"/>
    <property type="match status" value="1"/>
</dbReference>
<evidence type="ECO:0000256" key="7">
    <source>
        <dbReference type="ARBA" id="ARBA00022999"/>
    </source>
</evidence>
<dbReference type="PANTHER" id="PTHR45734">
    <property type="entry name" value="TENSIN"/>
    <property type="match status" value="1"/>
</dbReference>
<dbReference type="SUPFAM" id="SSF49562">
    <property type="entry name" value="C2 domain (Calcium/lipid-binding domain, CaLB)"/>
    <property type="match status" value="1"/>
</dbReference>
<dbReference type="InterPro" id="IPR011993">
    <property type="entry name" value="PH-like_dom_sf"/>
</dbReference>
<evidence type="ECO:0000256" key="8">
    <source>
        <dbReference type="PROSITE-ProRule" id="PRU00191"/>
    </source>
</evidence>
<feature type="compositionally biased region" description="Polar residues" evidence="9">
    <location>
        <begin position="803"/>
        <end position="814"/>
    </location>
</feature>
<feature type="region of interest" description="Disordered" evidence="9">
    <location>
        <begin position="803"/>
        <end position="862"/>
    </location>
</feature>
<dbReference type="InterPro" id="IPR035012">
    <property type="entry name" value="Tensin-like_SH2"/>
</dbReference>
<comment type="subcellular location">
    <subcellularLocation>
        <location evidence="1">Cell junction</location>
        <location evidence="1">Focal adhesion</location>
    </subcellularLocation>
</comment>
<name>A0A3B4ZL93_9TELE</name>
<keyword evidence="5" id="KW-0904">Protein phosphatase</keyword>
<sequence length="1257" mass="136488">MEEPDRLDLTYITERIITILCPSGCPEGLYLQNLQEIISMLQSKHGNNYMLINLSQKHGSLTRMNHKVLDTGWVDLLAPSLDQIFSVCKVMENWLQTHSKHVLVLHCRGGKGQLGVLVASYIHFSNMSASADVSLDHFAMRRFYNDKLSALMTPSQKRYVWMLGSMLKGGLRMCPSPSFLLCVVLHGLPRIRPDGGCCLFLRVYQSLQAVCTSAVYHVNAAQTDRLYIVLQPAQLLKGDITVVCYDKNSQSASRQVIFRLQFHTGLVVGHTLAFSKADLDCANEDPRFPEDGKVELLLSESPEKIAGRELWHNGRSVTVDYDTLDPLVRRDSYQDTSSLETAPPHVLDPGNGSFYPRVRKKSNEEGHLFPLSTSSPSYSDRAPSASSDSGLSVASQGLTGARQRRGTTQDKCSQAEKLVSGGDFEIIQPLLEVMTELASSSGGEGEIAGDESGLGHTTNGEASERETDILDDEDEVDDVAIPAMDMLSSSSIGSLSSENLPASQRPARTEYSTHSWVQQQQMADIVTNNMLAVDVEGASVRSNKERLPPLVAPDTPARGLSSREAVQRGLVDEDDAHNVTENTHSTQSTNTTHTSSCQDDELESLNTDIDESIEQLNQLILDLDPTFVPVPTRCAPLSRSASLHTNGLSHKGHTHLTGWKQHKQVSNVTEYGGLHSAGWRGGGPKSFRGSPLYSPSLSPSQHGHLYKTNSVDYRGQVDTSDIVPPTPAFPVSPPTPYVKHFSEFSQLRTGGQWEQHSWTQDSRSFLESMNHTSSSTEGELFRSDVSVTPASCQRIFGSMCSVSSGSPLPHTESSTPPPVWHDRTPSSLNSPYPPQPSPPLSSLSTPNAHSSPRGALKGLGGTRGVYRGTDSADLSSLLLGNGGLEHSLLEAMEGLGTLNLGGDGGLAPLLPEKRRGGEGGDLGSHSPSLSGFSSPHSGSSLSIPFSSSMTPDPLRGLSGAQSPGADFGSKQDTVKFVQDTSKFWYKPDISRDQAIAVLKDKEPGSFIVRDSHSFRGAYGLAMKVATPPPSVLQQSKKLGDLSNELVRHFLIECTQKGVRLKGCPNEPYFGSLTALVCQHSITPLALPCKLILPDRDPVEEISDSSAQTATNSAAELLKQGAACNVWYLGSVELESLTGHQAVQKATTLTLSMDPPPASTVVHFKVSAQGITLTDNQRKLFFRRHYAVNTVIFCSLDPQGRKWTRDSGSTAKIFGFVARKSQSETENMCHLFAEHDPEQPASAIVNFVSKVMIGSHKK</sequence>
<dbReference type="SUPFAM" id="SSF50729">
    <property type="entry name" value="PH domain-like"/>
    <property type="match status" value="1"/>
</dbReference>
<dbReference type="RefSeq" id="XP_008282289.1">
    <property type="nucleotide sequence ID" value="XM_008284067.1"/>
</dbReference>
<evidence type="ECO:0000256" key="5">
    <source>
        <dbReference type="ARBA" id="ARBA00022912"/>
    </source>
</evidence>
<keyword evidence="6" id="KW-0965">Cell junction</keyword>
<dbReference type="CDD" id="cd09927">
    <property type="entry name" value="SH2_Tensin_like"/>
    <property type="match status" value="1"/>
</dbReference>
<dbReference type="InterPro" id="IPR029023">
    <property type="entry name" value="Tensin_phosphatase"/>
</dbReference>
<dbReference type="Pfam" id="PF10409">
    <property type="entry name" value="PTEN_C2"/>
    <property type="match status" value="1"/>
</dbReference>
<evidence type="ECO:0000256" key="3">
    <source>
        <dbReference type="ARBA" id="ARBA00022553"/>
    </source>
</evidence>
<evidence type="ECO:0000313" key="15">
    <source>
        <dbReference type="Proteomes" id="UP000694891"/>
    </source>
</evidence>
<feature type="compositionally biased region" description="Low complexity" evidence="9">
    <location>
        <begin position="923"/>
        <end position="948"/>
    </location>
</feature>
<dbReference type="GO" id="GO:0004721">
    <property type="term" value="F:phosphoprotein phosphatase activity"/>
    <property type="evidence" value="ECO:0007669"/>
    <property type="project" value="UniProtKB-KW"/>
</dbReference>
<dbReference type="AlphaFoldDB" id="A0A3B4ZL93"/>
<proteinExistence type="inferred from homology"/>
<dbReference type="FunFam" id="3.30.505.10:FF:000002">
    <property type="entry name" value="Tensin 1"/>
    <property type="match status" value="1"/>
</dbReference>
<dbReference type="Ensembl" id="ENSSPAT00000007214.1">
    <property type="protein sequence ID" value="ENSSPAP00000007074.1"/>
    <property type="gene ID" value="ENSSPAG00000005438.1"/>
</dbReference>
<accession>A0A3B4ZL93</accession>
<feature type="compositionally biased region" description="Low complexity" evidence="9">
    <location>
        <begin position="382"/>
        <end position="395"/>
    </location>
</feature>
<dbReference type="InterPro" id="IPR006020">
    <property type="entry name" value="PTB/PI_dom"/>
</dbReference>
<dbReference type="PROSITE" id="PS50001">
    <property type="entry name" value="SH2"/>
    <property type="match status" value="1"/>
</dbReference>
<dbReference type="Proteomes" id="UP000694891">
    <property type="component" value="Unplaced"/>
</dbReference>
<dbReference type="InterPro" id="IPR000980">
    <property type="entry name" value="SH2"/>
</dbReference>
<keyword evidence="7 8" id="KW-0727">SH2 domain</keyword>
<dbReference type="SMART" id="SM00462">
    <property type="entry name" value="PTB"/>
    <property type="match status" value="1"/>
</dbReference>
<dbReference type="OrthoDB" id="6273691at2759"/>
<feature type="region of interest" description="Disordered" evidence="9">
    <location>
        <begin position="334"/>
        <end position="414"/>
    </location>
</feature>
<evidence type="ECO:0000256" key="6">
    <source>
        <dbReference type="ARBA" id="ARBA00022949"/>
    </source>
</evidence>
<evidence type="ECO:0000259" key="10">
    <source>
        <dbReference type="PROSITE" id="PS01179"/>
    </source>
</evidence>
<reference evidence="16" key="2">
    <citation type="submission" date="2025-04" db="UniProtKB">
        <authorList>
            <consortium name="RefSeq"/>
        </authorList>
    </citation>
    <scope>IDENTIFICATION</scope>
</reference>
<feature type="domain" description="Phosphatase tensin-type" evidence="12">
    <location>
        <begin position="1"/>
        <end position="170"/>
    </location>
</feature>
<keyword evidence="15" id="KW-1185">Reference proteome</keyword>
<protein>
    <submittedName>
        <fullName evidence="14 16">Tensin-3-like</fullName>
    </submittedName>
</protein>
<evidence type="ECO:0000256" key="2">
    <source>
        <dbReference type="ARBA" id="ARBA00007881"/>
    </source>
</evidence>
<dbReference type="FunFam" id="2.30.29.30:FF:000039">
    <property type="entry name" value="Tensin 1"/>
    <property type="match status" value="1"/>
</dbReference>
<evidence type="ECO:0000313" key="14">
    <source>
        <dbReference type="Ensembl" id="ENSSPAP00000007074.1"/>
    </source>
</evidence>
<evidence type="ECO:0000259" key="12">
    <source>
        <dbReference type="PROSITE" id="PS51181"/>
    </source>
</evidence>
<feature type="region of interest" description="Disordered" evidence="9">
    <location>
        <begin position="437"/>
        <end position="474"/>
    </location>
</feature>
<evidence type="ECO:0000256" key="9">
    <source>
        <dbReference type="SAM" id="MobiDB-lite"/>
    </source>
</evidence>
<feature type="domain" description="PID" evidence="10">
    <location>
        <begin position="1125"/>
        <end position="1250"/>
    </location>
</feature>
<dbReference type="PROSITE" id="PS51181">
    <property type="entry name" value="PPASE_TENSIN"/>
    <property type="match status" value="1"/>
</dbReference>
<dbReference type="InterPro" id="IPR036860">
    <property type="entry name" value="SH2_dom_sf"/>
</dbReference>
<evidence type="ECO:0000259" key="13">
    <source>
        <dbReference type="PROSITE" id="PS51182"/>
    </source>
</evidence>
<dbReference type="Pfam" id="PF00017">
    <property type="entry name" value="SH2"/>
    <property type="match status" value="1"/>
</dbReference>
<feature type="region of interest" description="Disordered" evidence="9">
    <location>
        <begin position="909"/>
        <end position="971"/>
    </location>
</feature>